<evidence type="ECO:0000313" key="2">
    <source>
        <dbReference type="EMBL" id="KAK1737587.1"/>
    </source>
</evidence>
<sequence length="94" mass="11209">MEELERTKSERASNERRQEQAAAREHSSRQDQSHTEEEEEAHDDLIAWSDDKLDWSDDMITDLPERRPESPKKLQPWHKKDVYDDSSTSFDSYD</sequence>
<dbReference type="AlphaFoldDB" id="A0AAD8Y214"/>
<evidence type="ECO:0000256" key="1">
    <source>
        <dbReference type="SAM" id="MobiDB-lite"/>
    </source>
</evidence>
<proteinExistence type="predicted"/>
<protein>
    <submittedName>
        <fullName evidence="2">Uncharacterized protein</fullName>
    </submittedName>
</protein>
<feature type="compositionally biased region" description="Basic and acidic residues" evidence="1">
    <location>
        <begin position="43"/>
        <end position="55"/>
    </location>
</feature>
<dbReference type="EMBL" id="JATAAI010000025">
    <property type="protein sequence ID" value="KAK1737587.1"/>
    <property type="molecule type" value="Genomic_DNA"/>
</dbReference>
<feature type="region of interest" description="Disordered" evidence="1">
    <location>
        <begin position="1"/>
        <end position="94"/>
    </location>
</feature>
<comment type="caution">
    <text evidence="2">The sequence shown here is derived from an EMBL/GenBank/DDBJ whole genome shotgun (WGS) entry which is preliminary data.</text>
</comment>
<reference evidence="2" key="1">
    <citation type="submission" date="2023-06" db="EMBL/GenBank/DDBJ databases">
        <title>Survivors Of The Sea: Transcriptome response of Skeletonema marinoi to long-term dormancy.</title>
        <authorList>
            <person name="Pinder M.I.M."/>
            <person name="Kourtchenko O."/>
            <person name="Robertson E.K."/>
            <person name="Larsson T."/>
            <person name="Maumus F."/>
            <person name="Osuna-Cruz C.M."/>
            <person name="Vancaester E."/>
            <person name="Stenow R."/>
            <person name="Vandepoele K."/>
            <person name="Ploug H."/>
            <person name="Bruchert V."/>
            <person name="Godhe A."/>
            <person name="Topel M."/>
        </authorList>
    </citation>
    <scope>NUCLEOTIDE SEQUENCE</scope>
    <source>
        <strain evidence="2">R05AC</strain>
    </source>
</reference>
<feature type="compositionally biased region" description="Basic and acidic residues" evidence="1">
    <location>
        <begin position="63"/>
        <end position="83"/>
    </location>
</feature>
<keyword evidence="3" id="KW-1185">Reference proteome</keyword>
<name>A0AAD8Y214_9STRA</name>
<feature type="compositionally biased region" description="Low complexity" evidence="1">
    <location>
        <begin position="85"/>
        <end position="94"/>
    </location>
</feature>
<accession>A0AAD8Y214</accession>
<feature type="compositionally biased region" description="Basic and acidic residues" evidence="1">
    <location>
        <begin position="1"/>
        <end position="35"/>
    </location>
</feature>
<evidence type="ECO:0000313" key="3">
    <source>
        <dbReference type="Proteomes" id="UP001224775"/>
    </source>
</evidence>
<dbReference type="Proteomes" id="UP001224775">
    <property type="component" value="Unassembled WGS sequence"/>
</dbReference>
<gene>
    <name evidence="2" type="ORF">QTG54_011873</name>
</gene>
<organism evidence="2 3">
    <name type="scientific">Skeletonema marinoi</name>
    <dbReference type="NCBI Taxonomy" id="267567"/>
    <lineage>
        <taxon>Eukaryota</taxon>
        <taxon>Sar</taxon>
        <taxon>Stramenopiles</taxon>
        <taxon>Ochrophyta</taxon>
        <taxon>Bacillariophyta</taxon>
        <taxon>Coscinodiscophyceae</taxon>
        <taxon>Thalassiosirophycidae</taxon>
        <taxon>Thalassiosirales</taxon>
        <taxon>Skeletonemataceae</taxon>
        <taxon>Skeletonema</taxon>
        <taxon>Skeletonema marinoi-dohrnii complex</taxon>
    </lineage>
</organism>